<dbReference type="PROSITE" id="PS51781">
    <property type="entry name" value="SH3B"/>
    <property type="match status" value="1"/>
</dbReference>
<reference evidence="7 8" key="1">
    <citation type="submission" date="2020-08" db="EMBL/GenBank/DDBJ databases">
        <title>Genomic Encyclopedia of Type Strains, Phase IV (KMG-IV): sequencing the most valuable type-strain genomes for metagenomic binning, comparative biology and taxonomic classification.</title>
        <authorList>
            <person name="Goeker M."/>
        </authorList>
    </citation>
    <scope>NUCLEOTIDE SEQUENCE [LARGE SCALE GENOMIC DNA]</scope>
    <source>
        <strain evidence="7 8">DSM 25335</strain>
    </source>
</reference>
<dbReference type="EMBL" id="JACHFZ010000001">
    <property type="protein sequence ID" value="MBB5291291.1"/>
    <property type="molecule type" value="Genomic_DNA"/>
</dbReference>
<comment type="caution">
    <text evidence="7">The sequence shown here is derived from an EMBL/GenBank/DDBJ whole genome shotgun (WGS) entry which is preliminary data.</text>
</comment>
<feature type="domain" description="SH3b" evidence="6">
    <location>
        <begin position="107"/>
        <end position="165"/>
    </location>
</feature>
<gene>
    <name evidence="7" type="ORF">HNQ67_000787</name>
</gene>
<dbReference type="AlphaFoldDB" id="A0A7W8HWM8"/>
<protein>
    <recommendedName>
        <fullName evidence="3">17 kDa surface antigen</fullName>
    </recommendedName>
</protein>
<dbReference type="SMART" id="SM00287">
    <property type="entry name" value="SH3b"/>
    <property type="match status" value="1"/>
</dbReference>
<dbReference type="Gene3D" id="2.30.30.40">
    <property type="entry name" value="SH3 Domains"/>
    <property type="match status" value="1"/>
</dbReference>
<keyword evidence="4" id="KW-0449">Lipoprotein</keyword>
<evidence type="ECO:0000259" key="6">
    <source>
        <dbReference type="PROSITE" id="PS51781"/>
    </source>
</evidence>
<keyword evidence="8" id="KW-1185">Reference proteome</keyword>
<name>A0A7W8HWM8_9CAUL</name>
<dbReference type="Pfam" id="PF08239">
    <property type="entry name" value="SH3_3"/>
    <property type="match status" value="1"/>
</dbReference>
<dbReference type="Proteomes" id="UP000566663">
    <property type="component" value="Unassembled WGS sequence"/>
</dbReference>
<evidence type="ECO:0000256" key="4">
    <source>
        <dbReference type="ARBA" id="ARBA00023288"/>
    </source>
</evidence>
<evidence type="ECO:0000256" key="1">
    <source>
        <dbReference type="ARBA" id="ARBA00004459"/>
    </source>
</evidence>
<dbReference type="InterPro" id="IPR008816">
    <property type="entry name" value="Gly_zipper_2TM_dom"/>
</dbReference>
<keyword evidence="5" id="KW-0732">Signal</keyword>
<evidence type="ECO:0000256" key="3">
    <source>
        <dbReference type="ARBA" id="ARBA00015281"/>
    </source>
</evidence>
<organism evidence="7 8">
    <name type="scientific">Brevundimonas basaltis</name>
    <dbReference type="NCBI Taxonomy" id="472166"/>
    <lineage>
        <taxon>Bacteria</taxon>
        <taxon>Pseudomonadati</taxon>
        <taxon>Pseudomonadota</taxon>
        <taxon>Alphaproteobacteria</taxon>
        <taxon>Caulobacterales</taxon>
        <taxon>Caulobacteraceae</taxon>
        <taxon>Brevundimonas</taxon>
    </lineage>
</organism>
<feature type="signal peptide" evidence="5">
    <location>
        <begin position="1"/>
        <end position="30"/>
    </location>
</feature>
<sequence>MSKNKITAVAAAAALLGGLAPMALPTAAVAQQANGITNCDAPGGRQQVGAAIGAVIGGLAGSRISSNERALGAVVGAGAGAAAGSYIGCNQQRARSYNSDYGYSNASNADTFRATTNLRVRSGPGTNYRQVGSLSAGQSFSAVGSQGEWVQLANGGWVSAHYVSR</sequence>
<feature type="chain" id="PRO_5031044300" description="17 kDa surface antigen" evidence="5">
    <location>
        <begin position="31"/>
        <end position="165"/>
    </location>
</feature>
<evidence type="ECO:0000313" key="7">
    <source>
        <dbReference type="EMBL" id="MBB5291291.1"/>
    </source>
</evidence>
<evidence type="ECO:0000313" key="8">
    <source>
        <dbReference type="Proteomes" id="UP000566663"/>
    </source>
</evidence>
<comment type="subcellular location">
    <subcellularLocation>
        <location evidence="1">Cell outer membrane</location>
        <topology evidence="1">Lipid-anchor</topology>
    </subcellularLocation>
</comment>
<dbReference type="Pfam" id="PF05433">
    <property type="entry name" value="Rick_17kDa_Anti"/>
    <property type="match status" value="1"/>
</dbReference>
<evidence type="ECO:0000256" key="2">
    <source>
        <dbReference type="ARBA" id="ARBA00008681"/>
    </source>
</evidence>
<dbReference type="InterPro" id="IPR003646">
    <property type="entry name" value="SH3-like_bac-type"/>
</dbReference>
<evidence type="ECO:0000256" key="5">
    <source>
        <dbReference type="SAM" id="SignalP"/>
    </source>
</evidence>
<dbReference type="GO" id="GO:0009279">
    <property type="term" value="C:cell outer membrane"/>
    <property type="evidence" value="ECO:0007669"/>
    <property type="project" value="UniProtKB-SubCell"/>
</dbReference>
<accession>A0A7W8HWM8</accession>
<proteinExistence type="inferred from homology"/>
<comment type="similarity">
    <text evidence="2">Belongs to the rickettsiale 17 kDa surface antigen family.</text>
</comment>
<dbReference type="RefSeq" id="WP_183252493.1">
    <property type="nucleotide sequence ID" value="NZ_BAAAFF010000004.1"/>
</dbReference>